<evidence type="ECO:0000256" key="1">
    <source>
        <dbReference type="ARBA" id="ARBA00004651"/>
    </source>
</evidence>
<evidence type="ECO:0000256" key="5">
    <source>
        <dbReference type="ARBA" id="ARBA00022989"/>
    </source>
</evidence>
<evidence type="ECO:0000256" key="2">
    <source>
        <dbReference type="ARBA" id="ARBA00022448"/>
    </source>
</evidence>
<dbReference type="PANTHER" id="PTHR43376:SF1">
    <property type="entry name" value="OLIGOPEPTIDE TRANSPORT SYSTEM PERMEASE PROTEIN"/>
    <property type="match status" value="1"/>
</dbReference>
<proteinExistence type="predicted"/>
<dbReference type="AlphaFoldDB" id="A0A383EIZ9"/>
<keyword evidence="2" id="KW-0813">Transport</keyword>
<dbReference type="Pfam" id="PF19300">
    <property type="entry name" value="BPD_transp_1_N"/>
    <property type="match status" value="1"/>
</dbReference>
<evidence type="ECO:0000256" key="6">
    <source>
        <dbReference type="ARBA" id="ARBA00023136"/>
    </source>
</evidence>
<comment type="subcellular location">
    <subcellularLocation>
        <location evidence="1">Cell membrane</location>
        <topology evidence="1">Multi-pass membrane protein</topology>
    </subcellularLocation>
</comment>
<evidence type="ECO:0000256" key="3">
    <source>
        <dbReference type="ARBA" id="ARBA00022475"/>
    </source>
</evidence>
<evidence type="ECO:0000256" key="4">
    <source>
        <dbReference type="ARBA" id="ARBA00022692"/>
    </source>
</evidence>
<dbReference type="SUPFAM" id="SSF161098">
    <property type="entry name" value="MetI-like"/>
    <property type="match status" value="1"/>
</dbReference>
<feature type="transmembrane region" description="Helical" evidence="7">
    <location>
        <begin position="154"/>
        <end position="174"/>
    </location>
</feature>
<dbReference type="GO" id="GO:0005886">
    <property type="term" value="C:plasma membrane"/>
    <property type="evidence" value="ECO:0007669"/>
    <property type="project" value="UniProtKB-SubCell"/>
</dbReference>
<accession>A0A383EIZ9</accession>
<dbReference type="PANTHER" id="PTHR43376">
    <property type="entry name" value="OLIGOPEPTIDE TRANSPORT SYSTEM PERMEASE PROTEIN"/>
    <property type="match status" value="1"/>
</dbReference>
<protein>
    <recommendedName>
        <fullName evidence="8">ABC transporter type 1 GsiC-like N-terminal domain-containing protein</fullName>
    </recommendedName>
</protein>
<feature type="non-terminal residue" evidence="9">
    <location>
        <position position="180"/>
    </location>
</feature>
<sequence>MNKSYLVTRLVTFVIILWLASSVIFILPHLAPGRNPVRERIVQQASLGSGRVEGIEKMVAAFERDYGLDKPVWQQYFTYMGKLVRLDLGLSLALYPAKVIDLIMQALPWTIGLLGISTLLAFGFGSLAGALLAWPKSPGFIQWLFPPLMVMSAVPYFLLGIFLMTVFAFMLKWFPIGGGS</sequence>
<feature type="transmembrane region" description="Helical" evidence="7">
    <location>
        <begin position="7"/>
        <end position="27"/>
    </location>
</feature>
<dbReference type="InterPro" id="IPR045621">
    <property type="entry name" value="BPD_transp_1_N"/>
</dbReference>
<keyword evidence="6 7" id="KW-0472">Membrane</keyword>
<feature type="transmembrane region" description="Helical" evidence="7">
    <location>
        <begin position="107"/>
        <end position="134"/>
    </location>
</feature>
<organism evidence="9">
    <name type="scientific">marine metagenome</name>
    <dbReference type="NCBI Taxonomy" id="408172"/>
    <lineage>
        <taxon>unclassified sequences</taxon>
        <taxon>metagenomes</taxon>
        <taxon>ecological metagenomes</taxon>
    </lineage>
</organism>
<dbReference type="InterPro" id="IPR035906">
    <property type="entry name" value="MetI-like_sf"/>
</dbReference>
<evidence type="ECO:0000259" key="8">
    <source>
        <dbReference type="Pfam" id="PF19300"/>
    </source>
</evidence>
<name>A0A383EIZ9_9ZZZZ</name>
<feature type="domain" description="ABC transporter type 1 GsiC-like N-terminal" evidence="8">
    <location>
        <begin position="5"/>
        <end position="84"/>
    </location>
</feature>
<evidence type="ECO:0000313" key="9">
    <source>
        <dbReference type="EMBL" id="SVE56619.1"/>
    </source>
</evidence>
<keyword evidence="4 7" id="KW-0812">Transmembrane</keyword>
<keyword evidence="3" id="KW-1003">Cell membrane</keyword>
<dbReference type="EMBL" id="UINC01226221">
    <property type="protein sequence ID" value="SVE56619.1"/>
    <property type="molecule type" value="Genomic_DNA"/>
</dbReference>
<gene>
    <name evidence="9" type="ORF">METZ01_LOCUS509473</name>
</gene>
<evidence type="ECO:0000256" key="7">
    <source>
        <dbReference type="SAM" id="Phobius"/>
    </source>
</evidence>
<keyword evidence="5 7" id="KW-1133">Transmembrane helix</keyword>
<reference evidence="9" key="1">
    <citation type="submission" date="2018-05" db="EMBL/GenBank/DDBJ databases">
        <authorList>
            <person name="Lanie J.A."/>
            <person name="Ng W.-L."/>
            <person name="Kazmierczak K.M."/>
            <person name="Andrzejewski T.M."/>
            <person name="Davidsen T.M."/>
            <person name="Wayne K.J."/>
            <person name="Tettelin H."/>
            <person name="Glass J.I."/>
            <person name="Rusch D."/>
            <person name="Podicherti R."/>
            <person name="Tsui H.-C.T."/>
            <person name="Winkler M.E."/>
        </authorList>
    </citation>
    <scope>NUCLEOTIDE SEQUENCE</scope>
</reference>